<evidence type="ECO:0000256" key="4">
    <source>
        <dbReference type="ARBA" id="ARBA00022840"/>
    </source>
</evidence>
<proteinExistence type="inferred from homology"/>
<evidence type="ECO:0000313" key="6">
    <source>
        <dbReference type="EMBL" id="MCB4808203.1"/>
    </source>
</evidence>
<sequence length="405" mass="45568">MVAKHTAFYLSNRDDKKKLIQDILASKIIPETLNLKGVLFSEVTLNKFIEEELRHGKIDITTKVDNSLYNSSEGERKQALLKHLISIKPDYIVLDNVFGSLDAEAQLQFKTTLKALSNDVLLIQITNRITDVLPFMQSVFCFSNNTLVPFSPVENNAQTKFNLNLPKAYKQKVYNFNTLINFNNVSVKYGDRTIIKNISWTIKPGEFWKLIGPNGSGKSTMLSMVYGDNPKAYGQDISLFGIKKGSGESVWELKKKMGYFTADMVRGFARLDSIGNMVVSGFFDSVGLYKTPSHLEIEIAHQWLKVLGLFDVRKQSFVELTKGQQRLVLIARAMVKSPPLLILDEPTNGLDDAEAILFANLINKIAKETNTAILYVSHRIEEELNPDFIFKLTPTESGSIGEVIN</sequence>
<evidence type="ECO:0000256" key="3">
    <source>
        <dbReference type="ARBA" id="ARBA00022741"/>
    </source>
</evidence>
<keyword evidence="7" id="KW-1185">Reference proteome</keyword>
<name>A0A9X1L7W9_9FLAO</name>
<organism evidence="6 7">
    <name type="scientific">Neotamlana sargassicola</name>
    <dbReference type="NCBI Taxonomy" id="2883125"/>
    <lineage>
        <taxon>Bacteria</taxon>
        <taxon>Pseudomonadati</taxon>
        <taxon>Bacteroidota</taxon>
        <taxon>Flavobacteriia</taxon>
        <taxon>Flavobacteriales</taxon>
        <taxon>Flavobacteriaceae</taxon>
        <taxon>Neotamlana</taxon>
    </lineage>
</organism>
<reference evidence="6" key="1">
    <citation type="submission" date="2021-10" db="EMBL/GenBank/DDBJ databases">
        <title>Tamlana sargassums sp. nov., and Tamlana laminarinivorans sp. nov., two new bacteria isolated from the brown alga.</title>
        <authorList>
            <person name="Li J."/>
        </authorList>
    </citation>
    <scope>NUCLEOTIDE SEQUENCE</scope>
    <source>
        <strain evidence="6">62-3</strain>
    </source>
</reference>
<dbReference type="EMBL" id="JAJAPX010000003">
    <property type="protein sequence ID" value="MCB4808203.1"/>
    <property type="molecule type" value="Genomic_DNA"/>
</dbReference>
<dbReference type="GO" id="GO:0016887">
    <property type="term" value="F:ATP hydrolysis activity"/>
    <property type="evidence" value="ECO:0007669"/>
    <property type="project" value="InterPro"/>
</dbReference>
<protein>
    <submittedName>
        <fullName evidence="6">ATP-binding cassette domain-containing protein</fullName>
    </submittedName>
</protein>
<evidence type="ECO:0000259" key="5">
    <source>
        <dbReference type="PROSITE" id="PS50893"/>
    </source>
</evidence>
<dbReference type="AlphaFoldDB" id="A0A9X1L7W9"/>
<dbReference type="PROSITE" id="PS50893">
    <property type="entry name" value="ABC_TRANSPORTER_2"/>
    <property type="match status" value="1"/>
</dbReference>
<dbReference type="GO" id="GO:0005524">
    <property type="term" value="F:ATP binding"/>
    <property type="evidence" value="ECO:0007669"/>
    <property type="project" value="UniProtKB-KW"/>
</dbReference>
<dbReference type="Gene3D" id="3.40.50.300">
    <property type="entry name" value="P-loop containing nucleotide triphosphate hydrolases"/>
    <property type="match status" value="2"/>
</dbReference>
<dbReference type="SUPFAM" id="SSF52540">
    <property type="entry name" value="P-loop containing nucleoside triphosphate hydrolases"/>
    <property type="match status" value="2"/>
</dbReference>
<evidence type="ECO:0000256" key="2">
    <source>
        <dbReference type="ARBA" id="ARBA00022448"/>
    </source>
</evidence>
<evidence type="ECO:0000313" key="7">
    <source>
        <dbReference type="Proteomes" id="UP001139286"/>
    </source>
</evidence>
<feature type="domain" description="ABC transporter" evidence="5">
    <location>
        <begin position="180"/>
        <end position="402"/>
    </location>
</feature>
<dbReference type="PANTHER" id="PTHR42734:SF17">
    <property type="entry name" value="METAL TRANSPORT SYSTEM ATP-BINDING PROTEIN TM_0124-RELATED"/>
    <property type="match status" value="1"/>
</dbReference>
<dbReference type="InterPro" id="IPR027417">
    <property type="entry name" value="P-loop_NTPase"/>
</dbReference>
<comment type="caution">
    <text evidence="6">The sequence shown here is derived from an EMBL/GenBank/DDBJ whole genome shotgun (WGS) entry which is preliminary data.</text>
</comment>
<gene>
    <name evidence="6" type="ORF">LG651_08055</name>
</gene>
<dbReference type="RefSeq" id="WP_226695626.1">
    <property type="nucleotide sequence ID" value="NZ_JAJAPX010000003.1"/>
</dbReference>
<keyword evidence="4 6" id="KW-0067">ATP-binding</keyword>
<dbReference type="InterPro" id="IPR050153">
    <property type="entry name" value="Metal_Ion_Import_ABC"/>
</dbReference>
<comment type="similarity">
    <text evidence="1">Belongs to the ABC transporter superfamily.</text>
</comment>
<accession>A0A9X1L7W9</accession>
<evidence type="ECO:0000256" key="1">
    <source>
        <dbReference type="ARBA" id="ARBA00005417"/>
    </source>
</evidence>
<dbReference type="InterPro" id="IPR003439">
    <property type="entry name" value="ABC_transporter-like_ATP-bd"/>
</dbReference>
<keyword evidence="2" id="KW-0813">Transport</keyword>
<keyword evidence="3" id="KW-0547">Nucleotide-binding</keyword>
<dbReference type="Pfam" id="PF00005">
    <property type="entry name" value="ABC_tran"/>
    <property type="match status" value="1"/>
</dbReference>
<dbReference type="SMART" id="SM00382">
    <property type="entry name" value="AAA"/>
    <property type="match status" value="1"/>
</dbReference>
<dbReference type="InterPro" id="IPR003593">
    <property type="entry name" value="AAA+_ATPase"/>
</dbReference>
<dbReference type="Proteomes" id="UP001139286">
    <property type="component" value="Unassembled WGS sequence"/>
</dbReference>
<dbReference type="PANTHER" id="PTHR42734">
    <property type="entry name" value="METAL TRANSPORT SYSTEM ATP-BINDING PROTEIN TM_0124-RELATED"/>
    <property type="match status" value="1"/>
</dbReference>